<feature type="region of interest" description="Disordered" evidence="1">
    <location>
        <begin position="1"/>
        <end position="29"/>
    </location>
</feature>
<dbReference type="AlphaFoldDB" id="A0A9P9JMK6"/>
<evidence type="ECO:0000313" key="3">
    <source>
        <dbReference type="Proteomes" id="UP000738349"/>
    </source>
</evidence>
<reference evidence="2" key="1">
    <citation type="journal article" date="2021" name="Nat. Commun.">
        <title>Genetic determinants of endophytism in the Arabidopsis root mycobiome.</title>
        <authorList>
            <person name="Mesny F."/>
            <person name="Miyauchi S."/>
            <person name="Thiergart T."/>
            <person name="Pickel B."/>
            <person name="Atanasova L."/>
            <person name="Karlsson M."/>
            <person name="Huettel B."/>
            <person name="Barry K.W."/>
            <person name="Haridas S."/>
            <person name="Chen C."/>
            <person name="Bauer D."/>
            <person name="Andreopoulos W."/>
            <person name="Pangilinan J."/>
            <person name="LaButti K."/>
            <person name="Riley R."/>
            <person name="Lipzen A."/>
            <person name="Clum A."/>
            <person name="Drula E."/>
            <person name="Henrissat B."/>
            <person name="Kohler A."/>
            <person name="Grigoriev I.V."/>
            <person name="Martin F.M."/>
            <person name="Hacquard S."/>
        </authorList>
    </citation>
    <scope>NUCLEOTIDE SEQUENCE</scope>
    <source>
        <strain evidence="2">MPI-CAGE-AT-0147</strain>
    </source>
</reference>
<evidence type="ECO:0000256" key="1">
    <source>
        <dbReference type="SAM" id="MobiDB-lite"/>
    </source>
</evidence>
<dbReference type="Proteomes" id="UP000738349">
    <property type="component" value="Unassembled WGS sequence"/>
</dbReference>
<organism evidence="2 3">
    <name type="scientific">Dactylonectria macrodidyma</name>
    <dbReference type="NCBI Taxonomy" id="307937"/>
    <lineage>
        <taxon>Eukaryota</taxon>
        <taxon>Fungi</taxon>
        <taxon>Dikarya</taxon>
        <taxon>Ascomycota</taxon>
        <taxon>Pezizomycotina</taxon>
        <taxon>Sordariomycetes</taxon>
        <taxon>Hypocreomycetidae</taxon>
        <taxon>Hypocreales</taxon>
        <taxon>Nectriaceae</taxon>
        <taxon>Dactylonectria</taxon>
    </lineage>
</organism>
<feature type="compositionally biased region" description="Basic residues" evidence="1">
    <location>
        <begin position="1"/>
        <end position="11"/>
    </location>
</feature>
<proteinExistence type="predicted"/>
<protein>
    <submittedName>
        <fullName evidence="2">Uncharacterized protein</fullName>
    </submittedName>
</protein>
<keyword evidence="3" id="KW-1185">Reference proteome</keyword>
<gene>
    <name evidence="2" type="ORF">EDB81DRAFT_23468</name>
</gene>
<accession>A0A9P9JMK6</accession>
<sequence length="285" mass="31020">MRIGRVPKRPALRNLARMPRGEGHAIRSWETTPPAASVPLCWERNAHHRAWARASGTASRHTHTLQGVVSAPRAPSRVRWPEGYLRCAPGPDLSGAYIGAGGYLSPAPEASPRVLISDGSCSSCRCPLATSVRKGKAGRLIADLVLIGGRGESGIIHQRSNVPSQACRNPTGPPRAKTCRWSTIGTPLAEHGVPSQSPILHRSRSLGQKRSFLFFLFFYQGKDVCKCVSVCRQTRVLVCIQTCEFAADNFPSGSLQRRKRRPRVDSTCYSAVPKGLHGRNIAQTS</sequence>
<dbReference type="EMBL" id="JAGMUV010000001">
    <property type="protein sequence ID" value="KAH7175780.1"/>
    <property type="molecule type" value="Genomic_DNA"/>
</dbReference>
<evidence type="ECO:0000313" key="2">
    <source>
        <dbReference type="EMBL" id="KAH7175780.1"/>
    </source>
</evidence>
<name>A0A9P9JMK6_9HYPO</name>
<comment type="caution">
    <text evidence="2">The sequence shown here is derived from an EMBL/GenBank/DDBJ whole genome shotgun (WGS) entry which is preliminary data.</text>
</comment>